<reference evidence="2" key="1">
    <citation type="submission" date="2022-07" db="EMBL/GenBank/DDBJ databases">
        <title>Fungi with potential for degradation of polypropylene.</title>
        <authorList>
            <person name="Gostincar C."/>
        </authorList>
    </citation>
    <scope>NUCLEOTIDE SEQUENCE</scope>
    <source>
        <strain evidence="2">EXF-13308</strain>
    </source>
</reference>
<dbReference type="SUPFAM" id="SSF55874">
    <property type="entry name" value="ATPase domain of HSP90 chaperone/DNA topoisomerase II/histidine kinase"/>
    <property type="match status" value="1"/>
</dbReference>
<dbReference type="Gene3D" id="3.30.565.10">
    <property type="entry name" value="Histidine kinase-like ATPase, C-terminal domain"/>
    <property type="match status" value="1"/>
</dbReference>
<organism evidence="2 3">
    <name type="scientific">Pleurostoma richardsiae</name>
    <dbReference type="NCBI Taxonomy" id="41990"/>
    <lineage>
        <taxon>Eukaryota</taxon>
        <taxon>Fungi</taxon>
        <taxon>Dikarya</taxon>
        <taxon>Ascomycota</taxon>
        <taxon>Pezizomycotina</taxon>
        <taxon>Sordariomycetes</taxon>
        <taxon>Sordariomycetidae</taxon>
        <taxon>Calosphaeriales</taxon>
        <taxon>Pleurostomataceae</taxon>
        <taxon>Pleurostoma</taxon>
    </lineage>
</organism>
<comment type="caution">
    <text evidence="2">The sequence shown here is derived from an EMBL/GenBank/DDBJ whole genome shotgun (WGS) entry which is preliminary data.</text>
</comment>
<dbReference type="PANTHER" id="PTHR10073">
    <property type="entry name" value="DNA MISMATCH REPAIR PROTEIN MLH, PMS, MUTL"/>
    <property type="match status" value="1"/>
</dbReference>
<name>A0AA38S6Z5_9PEZI</name>
<keyword evidence="3" id="KW-1185">Reference proteome</keyword>
<dbReference type="InterPro" id="IPR014762">
    <property type="entry name" value="DNA_mismatch_repair_CS"/>
</dbReference>
<dbReference type="FunFam" id="3.30.565.10:FF:000017">
    <property type="entry name" value="PMS1 homolog 1, mismatch repair system component"/>
    <property type="match status" value="1"/>
</dbReference>
<comment type="similarity">
    <text evidence="1">Belongs to the DNA mismatch repair MutL/HexB family.</text>
</comment>
<dbReference type="PANTHER" id="PTHR10073:SF41">
    <property type="entry name" value="MISMATCH REPAIR PROTEIN, PUTATIVE (AFU_ORTHOLOGUE AFUA_8G05820)-RELATED"/>
    <property type="match status" value="1"/>
</dbReference>
<dbReference type="AlphaFoldDB" id="A0AA38S6Z5"/>
<accession>A0AA38S6Z5</accession>
<dbReference type="GO" id="GO:0016887">
    <property type="term" value="F:ATP hydrolysis activity"/>
    <property type="evidence" value="ECO:0007669"/>
    <property type="project" value="InterPro"/>
</dbReference>
<evidence type="ECO:0000313" key="2">
    <source>
        <dbReference type="EMBL" id="KAJ9157385.1"/>
    </source>
</evidence>
<dbReference type="EMBL" id="JANBVO010000001">
    <property type="protein sequence ID" value="KAJ9157385.1"/>
    <property type="molecule type" value="Genomic_DNA"/>
</dbReference>
<dbReference type="GO" id="GO:0032389">
    <property type="term" value="C:MutLalpha complex"/>
    <property type="evidence" value="ECO:0007669"/>
    <property type="project" value="TreeGrafter"/>
</dbReference>
<dbReference type="GO" id="GO:0006298">
    <property type="term" value="P:mismatch repair"/>
    <property type="evidence" value="ECO:0007669"/>
    <property type="project" value="InterPro"/>
</dbReference>
<evidence type="ECO:0000256" key="1">
    <source>
        <dbReference type="ARBA" id="ARBA00006082"/>
    </source>
</evidence>
<dbReference type="PROSITE" id="PS00058">
    <property type="entry name" value="DNA_MISMATCH_REPAIR_1"/>
    <property type="match status" value="1"/>
</dbReference>
<dbReference type="GO" id="GO:0140664">
    <property type="term" value="F:ATP-dependent DNA damage sensor activity"/>
    <property type="evidence" value="ECO:0007669"/>
    <property type="project" value="InterPro"/>
</dbReference>
<dbReference type="Proteomes" id="UP001174694">
    <property type="component" value="Unassembled WGS sequence"/>
</dbReference>
<dbReference type="Pfam" id="PF13589">
    <property type="entry name" value="HATPase_c_3"/>
    <property type="match status" value="1"/>
</dbReference>
<sequence length="183" mass="19317">MPISALPEATVRLLGSPLVITTPVSVVKELVENAIDARATSIEVLVSRNTVDKIQVRDNGDGIASCDYDCLGRRGRTSKLRSFEEIRLVGGTSFGFRGEALASANALGMITITTRTSTDPVATKLHLAPGVGGVTNQERTSAPVGTTVSVKDIFASLPVRKKIATKEAPKTISRSVMELLSPA</sequence>
<evidence type="ECO:0000313" key="3">
    <source>
        <dbReference type="Proteomes" id="UP001174694"/>
    </source>
</evidence>
<dbReference type="InterPro" id="IPR038973">
    <property type="entry name" value="MutL/Mlh/Pms-like"/>
</dbReference>
<protein>
    <submittedName>
        <fullName evidence="2">Uncharacterized protein</fullName>
    </submittedName>
</protein>
<gene>
    <name evidence="2" type="ORF">NKR23_g712</name>
</gene>
<dbReference type="InterPro" id="IPR036890">
    <property type="entry name" value="HATPase_C_sf"/>
</dbReference>
<proteinExistence type="inferred from homology"/>